<reference evidence="10" key="1">
    <citation type="submission" date="2018-05" db="EMBL/GenBank/DDBJ databases">
        <authorList>
            <person name="Lanie J.A."/>
            <person name="Ng W.-L."/>
            <person name="Kazmierczak K.M."/>
            <person name="Andrzejewski T.M."/>
            <person name="Davidsen T.M."/>
            <person name="Wayne K.J."/>
            <person name="Tettelin H."/>
            <person name="Glass J.I."/>
            <person name="Rusch D."/>
            <person name="Podicherti R."/>
            <person name="Tsui H.-C.T."/>
            <person name="Winkler M.E."/>
        </authorList>
    </citation>
    <scope>NUCLEOTIDE SEQUENCE</scope>
</reference>
<dbReference type="SUPFAM" id="SSF53187">
    <property type="entry name" value="Zn-dependent exopeptidases"/>
    <property type="match status" value="1"/>
</dbReference>
<dbReference type="EMBL" id="UINC01000344">
    <property type="protein sequence ID" value="SUZ53724.1"/>
    <property type="molecule type" value="Genomic_DNA"/>
</dbReference>
<evidence type="ECO:0000256" key="2">
    <source>
        <dbReference type="ARBA" id="ARBA00001947"/>
    </source>
</evidence>
<dbReference type="Pfam" id="PF07687">
    <property type="entry name" value="M20_dimer"/>
    <property type="match status" value="1"/>
</dbReference>
<comment type="cofactor">
    <cofactor evidence="2">
        <name>Zn(2+)</name>
        <dbReference type="ChEBI" id="CHEBI:29105"/>
    </cofactor>
</comment>
<name>A0A381NHY6_9ZZZZ</name>
<dbReference type="AlphaFoldDB" id="A0A381NHY6"/>
<dbReference type="NCBIfam" id="TIGR01893">
    <property type="entry name" value="aa-his-dipept"/>
    <property type="match status" value="1"/>
</dbReference>
<dbReference type="GO" id="GO:0006508">
    <property type="term" value="P:proteolysis"/>
    <property type="evidence" value="ECO:0007669"/>
    <property type="project" value="UniProtKB-KW"/>
</dbReference>
<evidence type="ECO:0000256" key="8">
    <source>
        <dbReference type="ARBA" id="ARBA00023285"/>
    </source>
</evidence>
<dbReference type="InterPro" id="IPR011650">
    <property type="entry name" value="Peptidase_M20_dimer"/>
</dbReference>
<dbReference type="InterPro" id="IPR002933">
    <property type="entry name" value="Peptidase_M20"/>
</dbReference>
<dbReference type="Pfam" id="PF01546">
    <property type="entry name" value="Peptidase_M20"/>
    <property type="match status" value="1"/>
</dbReference>
<organism evidence="10">
    <name type="scientific">marine metagenome</name>
    <dbReference type="NCBI Taxonomy" id="408172"/>
    <lineage>
        <taxon>unclassified sequences</taxon>
        <taxon>metagenomes</taxon>
        <taxon>ecological metagenomes</taxon>
    </lineage>
</organism>
<gene>
    <name evidence="10" type="ORF">METZ01_LOCUS6578</name>
</gene>
<evidence type="ECO:0000256" key="1">
    <source>
        <dbReference type="ARBA" id="ARBA00001941"/>
    </source>
</evidence>
<comment type="cofactor">
    <cofactor evidence="1">
        <name>Co(2+)</name>
        <dbReference type="ChEBI" id="CHEBI:48828"/>
    </cofactor>
</comment>
<keyword evidence="8" id="KW-0170">Cobalt</keyword>
<dbReference type="PRINTS" id="PR00934">
    <property type="entry name" value="XHISDIPTASE"/>
</dbReference>
<keyword evidence="6" id="KW-0862">Zinc</keyword>
<evidence type="ECO:0000259" key="9">
    <source>
        <dbReference type="Pfam" id="PF07687"/>
    </source>
</evidence>
<feature type="domain" description="Peptidase M20 dimerisation" evidence="9">
    <location>
        <begin position="205"/>
        <end position="272"/>
    </location>
</feature>
<keyword evidence="7" id="KW-0482">Metalloprotease</keyword>
<evidence type="ECO:0000256" key="4">
    <source>
        <dbReference type="ARBA" id="ARBA00022723"/>
    </source>
</evidence>
<proteinExistence type="predicted"/>
<protein>
    <recommendedName>
        <fullName evidence="9">Peptidase M20 dimerisation domain-containing protein</fullName>
    </recommendedName>
</protein>
<dbReference type="FunFam" id="3.40.630.10:FF:000015">
    <property type="entry name" value="Aminoacyl-histidine dipeptidase PepD"/>
    <property type="match status" value="1"/>
</dbReference>
<dbReference type="GO" id="GO:0070573">
    <property type="term" value="F:metallodipeptidase activity"/>
    <property type="evidence" value="ECO:0007669"/>
    <property type="project" value="TreeGrafter"/>
</dbReference>
<dbReference type="PIRSF" id="PIRSF016599">
    <property type="entry name" value="Xaa-His_dipept"/>
    <property type="match status" value="1"/>
</dbReference>
<dbReference type="CDD" id="cd03890">
    <property type="entry name" value="M20_pepD"/>
    <property type="match status" value="1"/>
</dbReference>
<evidence type="ECO:0000256" key="7">
    <source>
        <dbReference type="ARBA" id="ARBA00023049"/>
    </source>
</evidence>
<dbReference type="PANTHER" id="PTHR43501">
    <property type="entry name" value="CYTOSOL NON-SPECIFIC DIPEPTIDASE"/>
    <property type="match status" value="1"/>
</dbReference>
<keyword evidence="4" id="KW-0479">Metal-binding</keyword>
<sequence length="481" mass="50926">MTFVAELEPAAVWQHFDTILTIPRASKDEERMRAHVLAVADRHGLSHEVDASGNVVVRKPASPGYDTAAVTILQSHLDMVQEKNADVAFDFATDAIVPEMAGEYLTASGTTLGSDNGIGVATMLALMGDTGFDHGPLELLFTIDEETGLTGAAQLDAGLLRGRQLINLDSEEDGIVYVGCAGGGDTQLTVPLGTEPLAGVPLVVALTGLKGGHSGCDIHLQRGNAIQLLGRALWTSFPAAGFRLASFAGGSAHNAIPREAFATVVVATEERDALVTAIGQEGTVIRTEYGSADPGLEFSVDTAPPPEAVWDRPTTERVLRLVNALPHGVGAMSYDIPDLVETSVNLATVVEDEGTLRVGLSSRSSIDSALDAMRQRVRAIGLLAGADVEEDAAYPGWKPDLESRLLEVVKAVHRRELASEPEVKAIHAGLECGILGKKVPGIDMISFGPQIEFPHSPDERVHIASVARFYTLVAATLRELT</sequence>
<evidence type="ECO:0000313" key="10">
    <source>
        <dbReference type="EMBL" id="SUZ53724.1"/>
    </source>
</evidence>
<keyword evidence="5" id="KW-0378">Hydrolase</keyword>
<evidence type="ECO:0000256" key="5">
    <source>
        <dbReference type="ARBA" id="ARBA00022801"/>
    </source>
</evidence>
<evidence type="ECO:0000256" key="3">
    <source>
        <dbReference type="ARBA" id="ARBA00022670"/>
    </source>
</evidence>
<evidence type="ECO:0000256" key="6">
    <source>
        <dbReference type="ARBA" id="ARBA00022833"/>
    </source>
</evidence>
<keyword evidence="3" id="KW-0645">Protease</keyword>
<dbReference type="InterPro" id="IPR001160">
    <property type="entry name" value="Peptidase_M20C"/>
</dbReference>
<dbReference type="Gene3D" id="3.40.630.10">
    <property type="entry name" value="Zn peptidases"/>
    <property type="match status" value="2"/>
</dbReference>
<accession>A0A381NHY6</accession>
<dbReference type="PANTHER" id="PTHR43501:SF1">
    <property type="entry name" value="CYTOSOL NON-SPECIFIC DIPEPTIDASE"/>
    <property type="match status" value="1"/>
</dbReference>
<dbReference type="GO" id="GO:0005829">
    <property type="term" value="C:cytosol"/>
    <property type="evidence" value="ECO:0007669"/>
    <property type="project" value="TreeGrafter"/>
</dbReference>
<dbReference type="GO" id="GO:0046872">
    <property type="term" value="F:metal ion binding"/>
    <property type="evidence" value="ECO:0007669"/>
    <property type="project" value="UniProtKB-KW"/>
</dbReference>
<dbReference type="FunFam" id="3.40.630.10:FF:000018">
    <property type="entry name" value="Aminoacyl-histidine dipeptidase PepD"/>
    <property type="match status" value="1"/>
</dbReference>